<feature type="domain" description="CheR-type methyltransferase" evidence="1">
    <location>
        <begin position="13"/>
        <end position="287"/>
    </location>
</feature>
<keyword evidence="2" id="KW-0489">Methyltransferase</keyword>
<proteinExistence type="predicted"/>
<dbReference type="SUPFAM" id="SSF47757">
    <property type="entry name" value="Chemotaxis receptor methyltransferase CheR, N-terminal domain"/>
    <property type="match status" value="1"/>
</dbReference>
<dbReference type="EMBL" id="JACHGK010000014">
    <property type="protein sequence ID" value="MBB6446895.1"/>
    <property type="molecule type" value="Genomic_DNA"/>
</dbReference>
<dbReference type="InterPro" id="IPR029063">
    <property type="entry name" value="SAM-dependent_MTases_sf"/>
</dbReference>
<dbReference type="Gene3D" id="3.40.50.150">
    <property type="entry name" value="Vaccinia Virus protein VP39"/>
    <property type="match status" value="1"/>
</dbReference>
<dbReference type="PANTHER" id="PTHR24422">
    <property type="entry name" value="CHEMOTAXIS PROTEIN METHYLTRANSFERASE"/>
    <property type="match status" value="1"/>
</dbReference>
<dbReference type="EC" id="2.1.1.80" evidence="2"/>
<dbReference type="InterPro" id="IPR000780">
    <property type="entry name" value="CheR_MeTrfase"/>
</dbReference>
<dbReference type="InterPro" id="IPR022642">
    <property type="entry name" value="CheR_C"/>
</dbReference>
<accession>A0A7X0HU33</accession>
<organism evidence="2 3">
    <name type="scientific">Bacillus benzoevorans</name>
    <dbReference type="NCBI Taxonomy" id="1456"/>
    <lineage>
        <taxon>Bacteria</taxon>
        <taxon>Bacillati</taxon>
        <taxon>Bacillota</taxon>
        <taxon>Bacilli</taxon>
        <taxon>Bacillales</taxon>
        <taxon>Bacillaceae</taxon>
        <taxon>Bacillus</taxon>
    </lineage>
</organism>
<dbReference type="Pfam" id="PF03705">
    <property type="entry name" value="CheR_N"/>
    <property type="match status" value="1"/>
</dbReference>
<dbReference type="InterPro" id="IPR022641">
    <property type="entry name" value="CheR_N"/>
</dbReference>
<dbReference type="Pfam" id="PF01739">
    <property type="entry name" value="CheR"/>
    <property type="match status" value="1"/>
</dbReference>
<dbReference type="SUPFAM" id="SSF53335">
    <property type="entry name" value="S-adenosyl-L-methionine-dependent methyltransferases"/>
    <property type="match status" value="1"/>
</dbReference>
<dbReference type="GO" id="GO:0032259">
    <property type="term" value="P:methylation"/>
    <property type="evidence" value="ECO:0007669"/>
    <property type="project" value="UniProtKB-KW"/>
</dbReference>
<protein>
    <submittedName>
        <fullName evidence="2">Chemotaxis protein methyltransferase CheR</fullName>
        <ecNumber evidence="2">2.1.1.80</ecNumber>
    </submittedName>
</protein>
<evidence type="ECO:0000313" key="2">
    <source>
        <dbReference type="EMBL" id="MBB6446895.1"/>
    </source>
</evidence>
<dbReference type="SMART" id="SM00138">
    <property type="entry name" value="MeTrc"/>
    <property type="match status" value="1"/>
</dbReference>
<evidence type="ECO:0000259" key="1">
    <source>
        <dbReference type="PROSITE" id="PS50123"/>
    </source>
</evidence>
<dbReference type="AlphaFoldDB" id="A0A7X0HU33"/>
<dbReference type="InterPro" id="IPR050903">
    <property type="entry name" value="Bact_Chemotaxis_MeTrfase"/>
</dbReference>
<reference evidence="2 3" key="1">
    <citation type="submission" date="2020-08" db="EMBL/GenBank/DDBJ databases">
        <title>Genomic Encyclopedia of Type Strains, Phase IV (KMG-IV): sequencing the most valuable type-strain genomes for metagenomic binning, comparative biology and taxonomic classification.</title>
        <authorList>
            <person name="Goeker M."/>
        </authorList>
    </citation>
    <scope>NUCLEOTIDE SEQUENCE [LARGE SCALE GENOMIC DNA]</scope>
    <source>
        <strain evidence="2 3">DSM 5391</strain>
    </source>
</reference>
<dbReference type="Proteomes" id="UP000531594">
    <property type="component" value="Unassembled WGS sequence"/>
</dbReference>
<keyword evidence="3" id="KW-1185">Reference proteome</keyword>
<dbReference type="PANTHER" id="PTHR24422:SF8">
    <property type="entry name" value="CHEMOTAXIS PROTEIN"/>
    <property type="match status" value="1"/>
</dbReference>
<dbReference type="GO" id="GO:0008983">
    <property type="term" value="F:protein-glutamate O-methyltransferase activity"/>
    <property type="evidence" value="ECO:0007669"/>
    <property type="project" value="UniProtKB-EC"/>
</dbReference>
<dbReference type="PRINTS" id="PR00996">
    <property type="entry name" value="CHERMTFRASE"/>
</dbReference>
<sequence length="295" mass="34185">MYDSKDEGISEQRNEMKQRLEKIELDLLLQGLYEWCGYDFRNYTDCSIQRRVWHAVHAEGLTSITALLDKLLHDPACLQRVIAGFSIHVTEMFRDPPFFKVFREKVIPMLRTYPSIRIWHAGCATGEEVYSMAILLYEAGLYEKSKIYATDINANVLEIAKTGVFPLEKMKQYTNNYLLAGGERSFSDYYTVTRAGVKFDPFLTKNIVFAQHNLVTDRSFNEFHVILCRNVLIYFNRTLQKKVHDLFYDSLCMFGILGLGDKESLYCTEKASCYEVLSSKNKLYKKNKGTALPFP</sequence>
<keyword evidence="2" id="KW-0808">Transferase</keyword>
<name>A0A7X0HU33_9BACI</name>
<gene>
    <name evidence="2" type="ORF">HNR53_003560</name>
</gene>
<dbReference type="PROSITE" id="PS50123">
    <property type="entry name" value="CHER"/>
    <property type="match status" value="1"/>
</dbReference>
<comment type="caution">
    <text evidence="2">The sequence shown here is derived from an EMBL/GenBank/DDBJ whole genome shotgun (WGS) entry which is preliminary data.</text>
</comment>
<evidence type="ECO:0000313" key="3">
    <source>
        <dbReference type="Proteomes" id="UP000531594"/>
    </source>
</evidence>